<evidence type="ECO:0000256" key="6">
    <source>
        <dbReference type="SAM" id="SignalP"/>
    </source>
</evidence>
<keyword evidence="5" id="KW-0998">Cell outer membrane</keyword>
<evidence type="ECO:0000256" key="4">
    <source>
        <dbReference type="ARBA" id="ARBA00023136"/>
    </source>
</evidence>
<evidence type="ECO:0000313" key="10">
    <source>
        <dbReference type="Proteomes" id="UP000682802"/>
    </source>
</evidence>
<comment type="subcellular location">
    <subcellularLocation>
        <location evidence="1">Cell outer membrane</location>
    </subcellularLocation>
</comment>
<protein>
    <submittedName>
        <fullName evidence="9">RagB/SusD family nutrient uptake outer membrane protein</fullName>
    </submittedName>
</protein>
<reference evidence="9 10" key="1">
    <citation type="submission" date="2021-05" db="EMBL/GenBank/DDBJ databases">
        <title>Comparative genomic studies on the polysaccharide-degrading batcterial strains of the Flammeovirga genus.</title>
        <authorList>
            <person name="Zewei F."/>
            <person name="Zheng Z."/>
            <person name="Yu L."/>
            <person name="Ruyue G."/>
            <person name="Yanhong M."/>
            <person name="Yuanyuan C."/>
            <person name="Jingyan G."/>
            <person name="Wenjun H."/>
        </authorList>
    </citation>
    <scope>NUCLEOTIDE SEQUENCE [LARGE SCALE GENOMIC DNA]</scope>
    <source>
        <strain evidence="9 10">YS10</strain>
    </source>
</reference>
<keyword evidence="3 6" id="KW-0732">Signal</keyword>
<dbReference type="InterPro" id="IPR012944">
    <property type="entry name" value="SusD_RagB_dom"/>
</dbReference>
<feature type="signal peptide" evidence="6">
    <location>
        <begin position="1"/>
        <end position="22"/>
    </location>
</feature>
<dbReference type="Proteomes" id="UP000682802">
    <property type="component" value="Chromosome 1"/>
</dbReference>
<dbReference type="SUPFAM" id="SSF48452">
    <property type="entry name" value="TPR-like"/>
    <property type="match status" value="1"/>
</dbReference>
<evidence type="ECO:0000313" key="9">
    <source>
        <dbReference type="EMBL" id="QWG05720.1"/>
    </source>
</evidence>
<dbReference type="Pfam" id="PF07980">
    <property type="entry name" value="SusD_RagB"/>
    <property type="match status" value="1"/>
</dbReference>
<dbReference type="PROSITE" id="PS51257">
    <property type="entry name" value="PROKAR_LIPOPROTEIN"/>
    <property type="match status" value="1"/>
</dbReference>
<feature type="chain" id="PRO_5047506857" evidence="6">
    <location>
        <begin position="23"/>
        <end position="541"/>
    </location>
</feature>
<comment type="similarity">
    <text evidence="2">Belongs to the SusD family.</text>
</comment>
<sequence length="541" mass="61331">MKNIVKVLVALLFASISSCSNFLEIKPTNSISKDGFYKNATEAHQSLMGIYEKMRDDAWGKADFRALDIVLSDDGYAGGGNTGDFWEFKEIKRFQTQTTNPAIYDLWRINYAGIQRANTFLAEYDNINFTDTEAEKEKNYKGEALFLRAHYYFTLVRFFENILLYTDQVDGENWKTFQQATPKEVYAQIAKDILEAIPLMKETLSDNELGRLTKFAAEAELVKIYMLYTGYYNESVLPVKDGEALTKADIIKYADHIINESGAVLATNYADLFNQNGDYNKESLFEIPSGSLNDKGNIVCKMSGPRDYNSDILSSGWGFGPPSIELADAFEKGDVRKMSTISFAKDLIDQKFTEGQTGLYSINDNFTGMHPFKYTTHTWNKVDVNPDYNYGQNYHYIRLADILLLAAELNLGTDQGKAENYFNQVRTRAGLAAKSGITLTDIQTERRVELAYEGHRYFDILRRGLSNVANEINVDKKQLNDSPNFPQSTDSKYLNGNLNMTGETGNLTDYNVTFDVAKKGFFPIPQEERDLFPALKQNDGY</sequence>
<evidence type="ECO:0000259" key="8">
    <source>
        <dbReference type="Pfam" id="PF14322"/>
    </source>
</evidence>
<evidence type="ECO:0000256" key="5">
    <source>
        <dbReference type="ARBA" id="ARBA00023237"/>
    </source>
</evidence>
<keyword evidence="4" id="KW-0472">Membrane</keyword>
<dbReference type="InterPro" id="IPR033985">
    <property type="entry name" value="SusD-like_N"/>
</dbReference>
<organism evidence="9 10">
    <name type="scientific">Flammeovirga kamogawensis</name>
    <dbReference type="NCBI Taxonomy" id="373891"/>
    <lineage>
        <taxon>Bacteria</taxon>
        <taxon>Pseudomonadati</taxon>
        <taxon>Bacteroidota</taxon>
        <taxon>Cytophagia</taxon>
        <taxon>Cytophagales</taxon>
        <taxon>Flammeovirgaceae</taxon>
        <taxon>Flammeovirga</taxon>
    </lineage>
</organism>
<evidence type="ECO:0000256" key="2">
    <source>
        <dbReference type="ARBA" id="ARBA00006275"/>
    </source>
</evidence>
<keyword evidence="10" id="KW-1185">Reference proteome</keyword>
<dbReference type="EMBL" id="CP076128">
    <property type="protein sequence ID" value="QWG05720.1"/>
    <property type="molecule type" value="Genomic_DNA"/>
</dbReference>
<evidence type="ECO:0000259" key="7">
    <source>
        <dbReference type="Pfam" id="PF07980"/>
    </source>
</evidence>
<feature type="domain" description="RagB/SusD" evidence="7">
    <location>
        <begin position="362"/>
        <end position="541"/>
    </location>
</feature>
<dbReference type="InterPro" id="IPR011990">
    <property type="entry name" value="TPR-like_helical_dom_sf"/>
</dbReference>
<proteinExistence type="inferred from homology"/>
<evidence type="ECO:0000256" key="1">
    <source>
        <dbReference type="ARBA" id="ARBA00004442"/>
    </source>
</evidence>
<feature type="domain" description="SusD-like N-terminal" evidence="8">
    <location>
        <begin position="95"/>
        <end position="226"/>
    </location>
</feature>
<gene>
    <name evidence="9" type="ORF">KM029_10025</name>
</gene>
<accession>A0ABX8GRX3</accession>
<evidence type="ECO:0000256" key="3">
    <source>
        <dbReference type="ARBA" id="ARBA00022729"/>
    </source>
</evidence>
<name>A0ABX8GRX3_9BACT</name>
<dbReference type="RefSeq" id="WP_144073165.1">
    <property type="nucleotide sequence ID" value="NZ_CP076128.1"/>
</dbReference>
<dbReference type="Gene3D" id="1.25.40.390">
    <property type="match status" value="1"/>
</dbReference>
<dbReference type="Pfam" id="PF14322">
    <property type="entry name" value="SusD-like_3"/>
    <property type="match status" value="1"/>
</dbReference>